<keyword evidence="2" id="KW-1185">Reference proteome</keyword>
<accession>A0ABU9EAJ4</accession>
<evidence type="ECO:0008006" key="3">
    <source>
        <dbReference type="Google" id="ProtNLM"/>
    </source>
</evidence>
<dbReference type="SUPFAM" id="SSF63829">
    <property type="entry name" value="Calcium-dependent phosphotriesterase"/>
    <property type="match status" value="1"/>
</dbReference>
<sequence>MAALLSAGCGGAEADRSGPWSGAAAAAWVGAIDTVDGVVRVSTSAGGARLELREVLRIGGDDAPDAPRFGQVPDLVSDGEGGVWVLDVGSTEVVHLDAEGAETVRFGGPGEGPDRFQSPRRLHRSGDTIWVEDLGSLRWSAWSSAGAHLGVVALPPTLAGGEASWTADGLVAEVTGRADDGTRLRWAGRWRAEGDAFVRVDSFAPPPVPEPYALQTTVTRQGREVGLAFPLPLAHQPRHMPHPDGRRWVITPGGGDYRFQLAEVGGEVVREIRRDLEPVPVPESVRQAAIERLPAELRETEADRVPSVYPPFDRIVVADDGAFWLVRSTGDGALSFDLFDPEGRFGGTVEGAPEHAGFWLHAADARGVWGVRRDAAGRAVILRLEWAEG</sequence>
<gene>
    <name evidence="1" type="ORF">WI372_12285</name>
</gene>
<evidence type="ECO:0000313" key="1">
    <source>
        <dbReference type="EMBL" id="MEK9501761.1"/>
    </source>
</evidence>
<comment type="caution">
    <text evidence="1">The sequence shown here is derived from an EMBL/GenBank/DDBJ whole genome shotgun (WGS) entry which is preliminary data.</text>
</comment>
<reference evidence="1 2" key="1">
    <citation type="submission" date="2024-02" db="EMBL/GenBank/DDBJ databases">
        <title>A novel Gemmatimonadota bacterium.</title>
        <authorList>
            <person name="Du Z.-J."/>
            <person name="Ye Y.-Q."/>
        </authorList>
    </citation>
    <scope>NUCLEOTIDE SEQUENCE [LARGE SCALE GENOMIC DNA]</scope>
    <source>
        <strain evidence="1 2">DH-20</strain>
    </source>
</reference>
<evidence type="ECO:0000313" key="2">
    <source>
        <dbReference type="Proteomes" id="UP001484239"/>
    </source>
</evidence>
<protein>
    <recommendedName>
        <fullName evidence="3">6-bladed beta-propeller</fullName>
    </recommendedName>
</protein>
<dbReference type="EMBL" id="JBBHLI010000007">
    <property type="protein sequence ID" value="MEK9501761.1"/>
    <property type="molecule type" value="Genomic_DNA"/>
</dbReference>
<dbReference type="Proteomes" id="UP001484239">
    <property type="component" value="Unassembled WGS sequence"/>
</dbReference>
<name>A0ABU9EAJ4_9BACT</name>
<dbReference type="RefSeq" id="WP_405287158.1">
    <property type="nucleotide sequence ID" value="NZ_JBBHLI010000007.1"/>
</dbReference>
<proteinExistence type="predicted"/>
<organism evidence="1 2">
    <name type="scientific">Gaopeijia maritima</name>
    <dbReference type="NCBI Taxonomy" id="3119007"/>
    <lineage>
        <taxon>Bacteria</taxon>
        <taxon>Pseudomonadati</taxon>
        <taxon>Gemmatimonadota</taxon>
        <taxon>Longimicrobiia</taxon>
        <taxon>Gaopeijiales</taxon>
        <taxon>Gaopeijiaceae</taxon>
        <taxon>Gaopeijia</taxon>
    </lineage>
</organism>